<proteinExistence type="predicted"/>
<accession>A0ABN7PLT1</accession>
<reference evidence="3" key="1">
    <citation type="submission" date="2021-03" db="EMBL/GenBank/DDBJ databases">
        <authorList>
            <person name="Tran Van P."/>
        </authorList>
    </citation>
    <scope>NUCLEOTIDE SEQUENCE</scope>
</reference>
<evidence type="ECO:0000256" key="1">
    <source>
        <dbReference type="SAM" id="Phobius"/>
    </source>
</evidence>
<protein>
    <recommendedName>
        <fullName evidence="5">NADH dehydrogenase subunit 4</fullName>
    </recommendedName>
</protein>
<evidence type="ECO:0000313" key="3">
    <source>
        <dbReference type="EMBL" id="CAG2067654.1"/>
    </source>
</evidence>
<organism evidence="3 4">
    <name type="scientific">Timema podura</name>
    <name type="common">Walking stick</name>
    <dbReference type="NCBI Taxonomy" id="61482"/>
    <lineage>
        <taxon>Eukaryota</taxon>
        <taxon>Metazoa</taxon>
        <taxon>Ecdysozoa</taxon>
        <taxon>Arthropoda</taxon>
        <taxon>Hexapoda</taxon>
        <taxon>Insecta</taxon>
        <taxon>Pterygota</taxon>
        <taxon>Neoptera</taxon>
        <taxon>Polyneoptera</taxon>
        <taxon>Phasmatodea</taxon>
        <taxon>Timematodea</taxon>
        <taxon>Timematoidea</taxon>
        <taxon>Timematidae</taxon>
        <taxon>Timema</taxon>
    </lineage>
</organism>
<keyword evidence="1" id="KW-0472">Membrane</keyword>
<keyword evidence="2" id="KW-0732">Signal</keyword>
<keyword evidence="1" id="KW-0812">Transmembrane</keyword>
<keyword evidence="1" id="KW-1133">Transmembrane helix</keyword>
<comment type="caution">
    <text evidence="3">The sequence shown here is derived from an EMBL/GenBank/DDBJ whole genome shotgun (WGS) entry which is preliminary data.</text>
</comment>
<sequence>MHGPTCSMMFHLYSLVRAAPMTSLPTTLVKLVPVIRTSTWKPIPSSVIFALTALWQIWTCWTFLLYIKALM</sequence>
<name>A0ABN7PLT1_TIMPD</name>
<feature type="transmembrane region" description="Helical" evidence="1">
    <location>
        <begin position="42"/>
        <end position="67"/>
    </location>
</feature>
<feature type="chain" id="PRO_5045984329" description="NADH dehydrogenase subunit 4" evidence="2">
    <location>
        <begin position="19"/>
        <end position="71"/>
    </location>
</feature>
<feature type="signal peptide" evidence="2">
    <location>
        <begin position="1"/>
        <end position="18"/>
    </location>
</feature>
<gene>
    <name evidence="3" type="ORF">TPAB3V08_LOCUS14597</name>
</gene>
<dbReference type="EMBL" id="CAJPIN010072876">
    <property type="protein sequence ID" value="CAG2067654.1"/>
    <property type="molecule type" value="Genomic_DNA"/>
</dbReference>
<evidence type="ECO:0000313" key="4">
    <source>
        <dbReference type="Proteomes" id="UP001153148"/>
    </source>
</evidence>
<dbReference type="Proteomes" id="UP001153148">
    <property type="component" value="Unassembled WGS sequence"/>
</dbReference>
<evidence type="ECO:0008006" key="5">
    <source>
        <dbReference type="Google" id="ProtNLM"/>
    </source>
</evidence>
<keyword evidence="4" id="KW-1185">Reference proteome</keyword>
<evidence type="ECO:0000256" key="2">
    <source>
        <dbReference type="SAM" id="SignalP"/>
    </source>
</evidence>